<keyword evidence="1 3" id="KW-0808">Transferase</keyword>
<dbReference type="GO" id="GO:0008299">
    <property type="term" value="P:isoprenoid biosynthetic process"/>
    <property type="evidence" value="ECO:0007669"/>
    <property type="project" value="InterPro"/>
</dbReference>
<sequence>MGRPKQFIELLGTPALAYTLRAFERAPSVDRICVVGDARRVGELAARERISKYAGCSTPGAARSLSARNGLRELEAGPQDLVLIHDGSRCLLTPSLVERVIGAARRGADGVIPALPVSDTIKVVEEGVVRKTLDRGSLWAVQTPQAFRFGVLERVFDISEELLARATDDASLIEGFGGRIEIVEGEKTNIKLTSPEDLIFAEAILESRRGGGP</sequence>
<dbReference type="Pfam" id="PF01128">
    <property type="entry name" value="IspD"/>
    <property type="match status" value="1"/>
</dbReference>
<dbReference type="InterPro" id="IPR001228">
    <property type="entry name" value="IspD"/>
</dbReference>
<dbReference type="InterPro" id="IPR034683">
    <property type="entry name" value="IspD/TarI"/>
</dbReference>
<dbReference type="Proteomes" id="UP000295244">
    <property type="component" value="Unassembled WGS sequence"/>
</dbReference>
<dbReference type="SUPFAM" id="SSF53448">
    <property type="entry name" value="Nucleotide-diphospho-sugar transferases"/>
    <property type="match status" value="1"/>
</dbReference>
<evidence type="ECO:0000256" key="2">
    <source>
        <dbReference type="ARBA" id="ARBA00022695"/>
    </source>
</evidence>
<dbReference type="EC" id="2.7.7.60" evidence="3"/>
<dbReference type="GO" id="GO:0050518">
    <property type="term" value="F:2-C-methyl-D-erythritol 4-phosphate cytidylyltransferase activity"/>
    <property type="evidence" value="ECO:0007669"/>
    <property type="project" value="UniProtKB-EC"/>
</dbReference>
<dbReference type="Gene3D" id="3.90.550.10">
    <property type="entry name" value="Spore Coat Polysaccharide Biosynthesis Protein SpsA, Chain A"/>
    <property type="match status" value="1"/>
</dbReference>
<keyword evidence="2 3" id="KW-0548">Nucleotidyltransferase</keyword>
<reference evidence="3 4" key="1">
    <citation type="submission" date="2019-03" db="EMBL/GenBank/DDBJ databases">
        <title>Whole genome sequence of a novel Rubrobacter taiwanensis strain, isolated from Yellowstone National Park.</title>
        <authorList>
            <person name="Freed S."/>
            <person name="Ramaley R.F."/>
            <person name="Kyndt J.A."/>
        </authorList>
    </citation>
    <scope>NUCLEOTIDE SEQUENCE [LARGE SCALE GENOMIC DNA]</scope>
    <source>
        <strain evidence="3 4">Yellowstone</strain>
    </source>
</reference>
<dbReference type="OrthoDB" id="9802561at2"/>
<dbReference type="PANTHER" id="PTHR32125:SF4">
    <property type="entry name" value="2-C-METHYL-D-ERYTHRITOL 4-PHOSPHATE CYTIDYLYLTRANSFERASE, CHLOROPLASTIC"/>
    <property type="match status" value="1"/>
</dbReference>
<evidence type="ECO:0000256" key="1">
    <source>
        <dbReference type="ARBA" id="ARBA00022679"/>
    </source>
</evidence>
<dbReference type="InterPro" id="IPR050088">
    <property type="entry name" value="IspD/TarI_cytidylyltransf_bact"/>
</dbReference>
<gene>
    <name evidence="3" type="primary">ispD</name>
    <name evidence="3" type="ORF">E0L93_10445</name>
</gene>
<dbReference type="AlphaFoldDB" id="A0A4R1BGF4"/>
<dbReference type="NCBIfam" id="TIGR00453">
    <property type="entry name" value="ispD"/>
    <property type="match status" value="1"/>
</dbReference>
<dbReference type="CDD" id="cd02516">
    <property type="entry name" value="CDP-ME_synthetase"/>
    <property type="match status" value="1"/>
</dbReference>
<keyword evidence="4" id="KW-1185">Reference proteome</keyword>
<protein>
    <submittedName>
        <fullName evidence="3">2-C-methyl-D-erythritol 4-phosphate cytidylyltransferase</fullName>
        <ecNumber evidence="3">2.7.7.60</ecNumber>
    </submittedName>
</protein>
<dbReference type="PANTHER" id="PTHR32125">
    <property type="entry name" value="2-C-METHYL-D-ERYTHRITOL 4-PHOSPHATE CYTIDYLYLTRANSFERASE, CHLOROPLASTIC"/>
    <property type="match status" value="1"/>
</dbReference>
<comment type="caution">
    <text evidence="3">The sequence shown here is derived from an EMBL/GenBank/DDBJ whole genome shotgun (WGS) entry which is preliminary data.</text>
</comment>
<dbReference type="FunFam" id="3.90.550.10:FF:000003">
    <property type="entry name" value="2-C-methyl-D-erythritol 4-phosphate cytidylyltransferase"/>
    <property type="match status" value="1"/>
</dbReference>
<accession>A0A4R1BGF4</accession>
<organism evidence="3 4">
    <name type="scientific">Rubrobacter taiwanensis</name>
    <dbReference type="NCBI Taxonomy" id="185139"/>
    <lineage>
        <taxon>Bacteria</taxon>
        <taxon>Bacillati</taxon>
        <taxon>Actinomycetota</taxon>
        <taxon>Rubrobacteria</taxon>
        <taxon>Rubrobacterales</taxon>
        <taxon>Rubrobacteraceae</taxon>
        <taxon>Rubrobacter</taxon>
    </lineage>
</organism>
<dbReference type="EMBL" id="SKBU01000017">
    <property type="protein sequence ID" value="TCJ16237.1"/>
    <property type="molecule type" value="Genomic_DNA"/>
</dbReference>
<evidence type="ECO:0000313" key="3">
    <source>
        <dbReference type="EMBL" id="TCJ16237.1"/>
    </source>
</evidence>
<proteinExistence type="predicted"/>
<name>A0A4R1BGF4_9ACTN</name>
<dbReference type="InterPro" id="IPR029044">
    <property type="entry name" value="Nucleotide-diphossugar_trans"/>
</dbReference>
<evidence type="ECO:0000313" key="4">
    <source>
        <dbReference type="Proteomes" id="UP000295244"/>
    </source>
</evidence>